<protein>
    <recommendedName>
        <fullName evidence="4">Curlin associated repeat-containing protein</fullName>
    </recommendedName>
</protein>
<feature type="chain" id="PRO_5046834897" description="Curlin associated repeat-containing protein" evidence="1">
    <location>
        <begin position="22"/>
        <end position="298"/>
    </location>
</feature>
<feature type="signal peptide" evidence="1">
    <location>
        <begin position="1"/>
        <end position="21"/>
    </location>
</feature>
<evidence type="ECO:0008006" key="4">
    <source>
        <dbReference type="Google" id="ProtNLM"/>
    </source>
</evidence>
<proteinExistence type="predicted"/>
<organism evidence="2 3">
    <name type="scientific">Vreelandella lionensis</name>
    <dbReference type="NCBI Taxonomy" id="1144478"/>
    <lineage>
        <taxon>Bacteria</taxon>
        <taxon>Pseudomonadati</taxon>
        <taxon>Pseudomonadota</taxon>
        <taxon>Gammaproteobacteria</taxon>
        <taxon>Oceanospirillales</taxon>
        <taxon>Halomonadaceae</taxon>
        <taxon>Vreelandella</taxon>
    </lineage>
</organism>
<evidence type="ECO:0000313" key="3">
    <source>
        <dbReference type="Proteomes" id="UP001614338"/>
    </source>
</evidence>
<evidence type="ECO:0000256" key="1">
    <source>
        <dbReference type="SAM" id="SignalP"/>
    </source>
</evidence>
<dbReference type="EMBL" id="JBITWC010000034">
    <property type="protein sequence ID" value="MFI8751644.1"/>
    <property type="molecule type" value="Genomic_DNA"/>
</dbReference>
<comment type="caution">
    <text evidence="2">The sequence shown here is derived from an EMBL/GenBank/DDBJ whole genome shotgun (WGS) entry which is preliminary data.</text>
</comment>
<reference evidence="2 3" key="1">
    <citation type="submission" date="2024-10" db="EMBL/GenBank/DDBJ databases">
        <title>The Natural Products Discovery Center: Release of the First 8490 Sequenced Strains for Exploring Actinobacteria Biosynthetic Diversity.</title>
        <authorList>
            <person name="Kalkreuter E."/>
            <person name="Kautsar S.A."/>
            <person name="Yang D."/>
            <person name="Bader C.D."/>
            <person name="Teijaro C.N."/>
            <person name="Fluegel L."/>
            <person name="Davis C.M."/>
            <person name="Simpson J.R."/>
            <person name="Lauterbach L."/>
            <person name="Steele A.D."/>
            <person name="Gui C."/>
            <person name="Meng S."/>
            <person name="Li G."/>
            <person name="Viehrig K."/>
            <person name="Ye F."/>
            <person name="Su P."/>
            <person name="Kiefer A.F."/>
            <person name="Nichols A."/>
            <person name="Cepeda A.J."/>
            <person name="Yan W."/>
            <person name="Fan B."/>
            <person name="Jiang Y."/>
            <person name="Adhikari A."/>
            <person name="Zheng C.-J."/>
            <person name="Schuster L."/>
            <person name="Cowan T.M."/>
            <person name="Smanski M.J."/>
            <person name="Chevrette M.G."/>
            <person name="De Carvalho L.P.S."/>
            <person name="Shen B."/>
        </authorList>
    </citation>
    <scope>NUCLEOTIDE SEQUENCE [LARGE SCALE GENOMIC DNA]</scope>
    <source>
        <strain evidence="2 3">NPDC077409</strain>
    </source>
</reference>
<dbReference type="RefSeq" id="WP_399846094.1">
    <property type="nucleotide sequence ID" value="NZ_JBITWC010000034.1"/>
</dbReference>
<gene>
    <name evidence="2" type="ORF">ACIGG6_16790</name>
</gene>
<keyword evidence="3" id="KW-1185">Reference proteome</keyword>
<keyword evidence="1" id="KW-0732">Signal</keyword>
<name>A0ABW8BWP0_9GAMM</name>
<dbReference type="Proteomes" id="UP001614338">
    <property type="component" value="Unassembled WGS sequence"/>
</dbReference>
<sequence>MRKIILGVSALALMAGGPVVANDLFVEQIGTSNFADGSQTGVNNEGYVRQDGNYNSAGAGFKGNNNDGLVLQTTNRNRADWSFEAASQGGISGNTFGVIQGGGNENFASLNTQGAPTNSTWFVEQIEGSSNEVGGGNNYTTPVGNGNTSGIQITTTGMTSGIGPSDISFFDPVDNGSNLARMEGNNNYVGLRQLGSNNVAAVNVNGNNNRIGGPDTTRNSATLNDFTHTDFFSSPDTLGPASGAGVTGMGVQDGVGNEVALVQAGDDNSINFAQVGNDQTAEFYQSGYGNLAVGIQTQ</sequence>
<evidence type="ECO:0000313" key="2">
    <source>
        <dbReference type="EMBL" id="MFI8751644.1"/>
    </source>
</evidence>
<accession>A0ABW8BWP0</accession>